<dbReference type="OrthoDB" id="255848at2"/>
<dbReference type="Pfam" id="PF07596">
    <property type="entry name" value="SBP_bac_10"/>
    <property type="match status" value="1"/>
</dbReference>
<keyword evidence="3" id="KW-1185">Reference proteome</keyword>
<dbReference type="AlphaFoldDB" id="A0A1U7CSC6"/>
<dbReference type="NCBIfam" id="TIGR04294">
    <property type="entry name" value="pre_pil_HX9DG"/>
    <property type="match status" value="1"/>
</dbReference>
<dbReference type="RefSeq" id="WP_076347509.1">
    <property type="nucleotide sequence ID" value="NZ_CP019082.1"/>
</dbReference>
<dbReference type="Proteomes" id="UP000186309">
    <property type="component" value="Chromosome"/>
</dbReference>
<evidence type="ECO:0000259" key="1">
    <source>
        <dbReference type="Pfam" id="PF07596"/>
    </source>
</evidence>
<dbReference type="PROSITE" id="PS00409">
    <property type="entry name" value="PROKAR_NTER_METHYL"/>
    <property type="match status" value="1"/>
</dbReference>
<dbReference type="PANTHER" id="PTHR30093">
    <property type="entry name" value="GENERAL SECRETION PATHWAY PROTEIN G"/>
    <property type="match status" value="1"/>
</dbReference>
<reference evidence="3" key="1">
    <citation type="submission" date="2016-12" db="EMBL/GenBank/DDBJ databases">
        <title>Comparative genomics of four Isosphaeraceae planctomycetes: a common pool of plasmids and glycoside hydrolase genes.</title>
        <authorList>
            <person name="Ivanova A."/>
        </authorList>
    </citation>
    <scope>NUCLEOTIDE SEQUENCE [LARGE SCALE GENOMIC DNA]</scope>
    <source>
        <strain evidence="3">PX4</strain>
    </source>
</reference>
<dbReference type="InterPro" id="IPR027558">
    <property type="entry name" value="Pre_pil_HX9DG_C"/>
</dbReference>
<dbReference type="InterPro" id="IPR012902">
    <property type="entry name" value="N_methyl_site"/>
</dbReference>
<proteinExistence type="predicted"/>
<dbReference type="STRING" id="1387353.BSF38_03375"/>
<organism evidence="2 3">
    <name type="scientific">Paludisphaera borealis</name>
    <dbReference type="NCBI Taxonomy" id="1387353"/>
    <lineage>
        <taxon>Bacteria</taxon>
        <taxon>Pseudomonadati</taxon>
        <taxon>Planctomycetota</taxon>
        <taxon>Planctomycetia</taxon>
        <taxon>Isosphaerales</taxon>
        <taxon>Isosphaeraceae</taxon>
        <taxon>Paludisphaera</taxon>
    </lineage>
</organism>
<evidence type="ECO:0000313" key="2">
    <source>
        <dbReference type="EMBL" id="APW61845.1"/>
    </source>
</evidence>
<evidence type="ECO:0000313" key="3">
    <source>
        <dbReference type="Proteomes" id="UP000186309"/>
    </source>
</evidence>
<dbReference type="InterPro" id="IPR045584">
    <property type="entry name" value="Pilin-like"/>
</dbReference>
<protein>
    <recommendedName>
        <fullName evidence="1">DUF1559 domain-containing protein</fullName>
    </recommendedName>
</protein>
<dbReference type="KEGG" id="pbor:BSF38_03375"/>
<dbReference type="InterPro" id="IPR011453">
    <property type="entry name" value="DUF1559"/>
</dbReference>
<dbReference type="NCBIfam" id="TIGR02532">
    <property type="entry name" value="IV_pilin_GFxxxE"/>
    <property type="match status" value="1"/>
</dbReference>
<feature type="domain" description="DUF1559" evidence="1">
    <location>
        <begin position="33"/>
        <end position="336"/>
    </location>
</feature>
<dbReference type="PANTHER" id="PTHR30093:SF2">
    <property type="entry name" value="TYPE II SECRETION SYSTEM PROTEIN H"/>
    <property type="match status" value="1"/>
</dbReference>
<dbReference type="EMBL" id="CP019082">
    <property type="protein sequence ID" value="APW61845.1"/>
    <property type="molecule type" value="Genomic_DNA"/>
</dbReference>
<dbReference type="Pfam" id="PF07963">
    <property type="entry name" value="N_methyl"/>
    <property type="match status" value="1"/>
</dbReference>
<accession>A0A1U7CSC6</accession>
<sequence length="358" mass="38359">MRGRLRRGFTLIELLVVIAIIAVLIALLLPAVQSAREAARRSQCVNNLKQIGLAVHNYVSQQNVLPPFAQNYTNVGPWQAWPMGWSASLLPGLEQTNMYNATNWVWGAWEQMNYTVTKSQLNVLVCPSENMPPPAWPNTKLNYMANLGGPASLGVWSGPIAPMKHDPNGSDSGGPTNSNCASFGFESVIDGTSNTVMFSEKLVGGGLRTAPVTSGSNLAKRYFFNTSFTVNGDSGNAAQALQFVQTCKSIPATLTANLNSGQYFGFLWNSAACNTNENNSGYNHTNTPNGLSCTAANTQNADLGGYMDALTATSNHPGGVNACMTDGSVRFIKDTISIPTWWAIGTRNQGEVVSADSY</sequence>
<dbReference type="Gene3D" id="3.30.700.10">
    <property type="entry name" value="Glycoprotein, Type 4 Pilin"/>
    <property type="match status" value="1"/>
</dbReference>
<name>A0A1U7CSC6_9BACT</name>
<gene>
    <name evidence="2" type="ORF">BSF38_03375</name>
</gene>
<dbReference type="SUPFAM" id="SSF54523">
    <property type="entry name" value="Pili subunits"/>
    <property type="match status" value="1"/>
</dbReference>